<keyword evidence="5" id="KW-1185">Reference proteome</keyword>
<dbReference type="SUPFAM" id="SSF53448">
    <property type="entry name" value="Nucleotide-diphospho-sugar transferases"/>
    <property type="match status" value="1"/>
</dbReference>
<gene>
    <name evidence="4" type="ORF">HUE57_17510</name>
</gene>
<dbReference type="Proteomes" id="UP000509658">
    <property type="component" value="Chromosome"/>
</dbReference>
<dbReference type="EMBL" id="CP054491">
    <property type="protein sequence ID" value="QKQ28343.1"/>
    <property type="molecule type" value="Genomic_DNA"/>
</dbReference>
<evidence type="ECO:0000256" key="2">
    <source>
        <dbReference type="SAM" id="Phobius"/>
    </source>
</evidence>
<proteinExistence type="inferred from homology"/>
<organism evidence="4 5">
    <name type="scientific">Candidatus Reidiella endopervernicosa</name>
    <dbReference type="NCBI Taxonomy" id="2738883"/>
    <lineage>
        <taxon>Bacteria</taxon>
        <taxon>Pseudomonadati</taxon>
        <taxon>Pseudomonadota</taxon>
        <taxon>Gammaproteobacteria</taxon>
        <taxon>Candidatus Reidiella</taxon>
    </lineage>
</organism>
<dbReference type="InterPro" id="IPR001173">
    <property type="entry name" value="Glyco_trans_2-like"/>
</dbReference>
<evidence type="ECO:0000259" key="3">
    <source>
        <dbReference type="Pfam" id="PF00535"/>
    </source>
</evidence>
<accession>A0A6N0I1D0</accession>
<dbReference type="Pfam" id="PF00535">
    <property type="entry name" value="Glycos_transf_2"/>
    <property type="match status" value="1"/>
</dbReference>
<dbReference type="Gene3D" id="3.90.550.10">
    <property type="entry name" value="Spore Coat Polysaccharide Biosynthesis Protein SpsA, Chain A"/>
    <property type="match status" value="1"/>
</dbReference>
<evidence type="ECO:0000313" key="4">
    <source>
        <dbReference type="EMBL" id="QKQ28343.1"/>
    </source>
</evidence>
<dbReference type="CDD" id="cd02511">
    <property type="entry name" value="Beta4Glucosyltransferase"/>
    <property type="match status" value="1"/>
</dbReference>
<keyword evidence="4" id="KW-0808">Transferase</keyword>
<feature type="transmembrane region" description="Helical" evidence="2">
    <location>
        <begin position="220"/>
        <end position="238"/>
    </location>
</feature>
<dbReference type="PANTHER" id="PTHR43630">
    <property type="entry name" value="POLY-BETA-1,6-N-ACETYL-D-GLUCOSAMINE SYNTHASE"/>
    <property type="match status" value="1"/>
</dbReference>
<evidence type="ECO:0000256" key="1">
    <source>
        <dbReference type="ARBA" id="ARBA00038494"/>
    </source>
</evidence>
<dbReference type="PANTHER" id="PTHR43630:SF2">
    <property type="entry name" value="GLYCOSYLTRANSFERASE"/>
    <property type="match status" value="1"/>
</dbReference>
<name>A0A6N0I1D0_9GAMM</name>
<protein>
    <submittedName>
        <fullName evidence="4">Glycosyltransferase family 2 protein</fullName>
    </submittedName>
</protein>
<dbReference type="InterPro" id="IPR029044">
    <property type="entry name" value="Nucleotide-diphossugar_trans"/>
</dbReference>
<comment type="similarity">
    <text evidence="1">Belongs to the glycosyltransferase 2 family. WaaE/KdtX subfamily.</text>
</comment>
<keyword evidence="2" id="KW-1133">Transmembrane helix</keyword>
<keyword evidence="2" id="KW-0812">Transmembrane</keyword>
<feature type="domain" description="Glycosyltransferase 2-like" evidence="3">
    <location>
        <begin position="7"/>
        <end position="145"/>
    </location>
</feature>
<dbReference type="GO" id="GO:0016740">
    <property type="term" value="F:transferase activity"/>
    <property type="evidence" value="ECO:0007669"/>
    <property type="project" value="UniProtKB-KW"/>
</dbReference>
<evidence type="ECO:0000313" key="5">
    <source>
        <dbReference type="Proteomes" id="UP000509658"/>
    </source>
</evidence>
<dbReference type="AlphaFoldDB" id="A0A6N0I1D0"/>
<reference evidence="4 5" key="1">
    <citation type="submission" date="2020-05" db="EMBL/GenBank/DDBJ databases">
        <title>Horizontal transmission and recombination maintain forever young bacterial symbiont genomes.</title>
        <authorList>
            <person name="Russell S.L."/>
            <person name="Pepper-Tunick E."/>
            <person name="Svedberg J."/>
            <person name="Byrne A."/>
            <person name="Ruelas Castillo J."/>
            <person name="Vollmers C."/>
            <person name="Beinart R.A."/>
            <person name="Corbett-Detig R."/>
        </authorList>
    </citation>
    <scope>NUCLEOTIDE SEQUENCE [LARGE SCALE GENOMIC DNA]</scope>
    <source>
        <strain evidence="4">Santa_Monica_outfall</strain>
    </source>
</reference>
<sequence length="275" mass="31401">MAMEKLSVFITTFNNAHTLPFTLESVKWADEIVVLDSFSTDETMAIAEQYGCKTAQHKFMGYGPQKQLALEMTSHNWVLLLDADEAPCPELQAEIQALMAEGPSKAGYTIARQEQLFWRMRTTKNRMNHFLRLFDKRNGGLDDIPIHAAPKVEGELGRLKHPFYHFGEIDIHTKVSKINSYAQGLVADKVAKGRKGNPWMMVFYPPFFFVRSYLFKRSFLNGWAGFIGSVIATFYVFLKYANLYEHYQFEKHGDSLLPKGAPSTVALREKGRKTV</sequence>
<dbReference type="KEGG" id="rev:HUE57_17510"/>
<keyword evidence="2" id="KW-0472">Membrane</keyword>